<dbReference type="Proteomes" id="UP000032671">
    <property type="component" value="Unassembled WGS sequence"/>
</dbReference>
<dbReference type="PIRSF" id="PIRSF030820">
    <property type="entry name" value="UCP030820"/>
    <property type="match status" value="1"/>
</dbReference>
<dbReference type="AlphaFoldDB" id="A0A0D6N5C9"/>
<evidence type="ECO:0000313" key="2">
    <source>
        <dbReference type="EMBL" id="GEL57879.1"/>
    </source>
</evidence>
<comment type="caution">
    <text evidence="1">The sequence shown here is derived from an EMBL/GenBank/DDBJ whole genome shotgun (WGS) entry which is preliminary data.</text>
</comment>
<reference evidence="2 4" key="2">
    <citation type="submission" date="2019-07" db="EMBL/GenBank/DDBJ databases">
        <title>Whole genome shotgun sequence of Acetobacter cibinongensis NBRC 16605.</title>
        <authorList>
            <person name="Hosoyama A."/>
            <person name="Uohara A."/>
            <person name="Ohji S."/>
            <person name="Ichikawa N."/>
        </authorList>
    </citation>
    <scope>NUCLEOTIDE SEQUENCE [LARGE SCALE GENOMIC DNA]</scope>
    <source>
        <strain evidence="2 4">NBRC 16605</strain>
    </source>
</reference>
<dbReference type="RefSeq" id="WP_048839279.1">
    <property type="nucleotide sequence ID" value="NZ_BAMV01000018.1"/>
</dbReference>
<protein>
    <submittedName>
        <fullName evidence="2">Oxidoreductase</fullName>
    </submittedName>
</protein>
<evidence type="ECO:0000313" key="1">
    <source>
        <dbReference type="EMBL" id="GAN61227.1"/>
    </source>
</evidence>
<gene>
    <name evidence="1" type="ORF">Abci_018_097</name>
    <name evidence="2" type="ORF">ACI01nite_04810</name>
</gene>
<evidence type="ECO:0000313" key="4">
    <source>
        <dbReference type="Proteomes" id="UP000321891"/>
    </source>
</evidence>
<dbReference type="EMBL" id="BAMV01000018">
    <property type="protein sequence ID" value="GAN61227.1"/>
    <property type="molecule type" value="Genomic_DNA"/>
</dbReference>
<dbReference type="STRING" id="1231339.Abci_018_097"/>
<evidence type="ECO:0000313" key="3">
    <source>
        <dbReference type="Proteomes" id="UP000032671"/>
    </source>
</evidence>
<sequence length="163" mass="17948">MPLLENGQIKNDTWLVVQDGGAVPAGDVLLPLSRLAEGFARNTEGRVGVVLAPDEAVDGLSDVLDRLEAVQLTLPIFRDGRAFTQARALREHLKFDGIIRVGGHVLPDQYEFLLRCGVTDIVVPEGTDVSVWERAHKAFTVAYQPSVQNEAKEGFALRRRLFS</sequence>
<proteinExistence type="predicted"/>
<dbReference type="EMBL" id="BJVU01000001">
    <property type="protein sequence ID" value="GEL57879.1"/>
    <property type="molecule type" value="Genomic_DNA"/>
</dbReference>
<organism evidence="1 3">
    <name type="scientific">Acetobacter cibinongensis</name>
    <dbReference type="NCBI Taxonomy" id="146475"/>
    <lineage>
        <taxon>Bacteria</taxon>
        <taxon>Pseudomonadati</taxon>
        <taxon>Pseudomonadota</taxon>
        <taxon>Alphaproteobacteria</taxon>
        <taxon>Acetobacterales</taxon>
        <taxon>Acetobacteraceae</taxon>
        <taxon>Acetobacter</taxon>
    </lineage>
</organism>
<accession>A0A0D6N5C9</accession>
<dbReference type="Pfam" id="PF06073">
    <property type="entry name" value="DUF934"/>
    <property type="match status" value="1"/>
</dbReference>
<dbReference type="Proteomes" id="UP000321891">
    <property type="component" value="Unassembled WGS sequence"/>
</dbReference>
<accession>A0A6N3SN18</accession>
<reference evidence="1 3" key="1">
    <citation type="submission" date="2012-11" db="EMBL/GenBank/DDBJ databases">
        <title>Whole genome sequence of Acetobacter cibinongensis 4H-1.</title>
        <authorList>
            <person name="Azuma Y."/>
            <person name="Higashiura N."/>
            <person name="Hirakawa H."/>
            <person name="Matsushita K."/>
        </authorList>
    </citation>
    <scope>NUCLEOTIDE SEQUENCE [LARGE SCALE GENOMIC DNA]</scope>
    <source>
        <strain evidence="1 3">4H-1</strain>
    </source>
</reference>
<dbReference type="InterPro" id="IPR008318">
    <property type="entry name" value="UCP030820"/>
</dbReference>
<keyword evidence="4" id="KW-1185">Reference proteome</keyword>
<name>A0A0D6N5C9_9PROT</name>